<organism evidence="1 2">
    <name type="scientific">Steinernema carpocapsae</name>
    <name type="common">Entomopathogenic nematode</name>
    <dbReference type="NCBI Taxonomy" id="34508"/>
    <lineage>
        <taxon>Eukaryota</taxon>
        <taxon>Metazoa</taxon>
        <taxon>Ecdysozoa</taxon>
        <taxon>Nematoda</taxon>
        <taxon>Chromadorea</taxon>
        <taxon>Rhabditida</taxon>
        <taxon>Tylenchina</taxon>
        <taxon>Panagrolaimomorpha</taxon>
        <taxon>Strongyloidoidea</taxon>
        <taxon>Steinernematidae</taxon>
        <taxon>Steinernema</taxon>
    </lineage>
</organism>
<protein>
    <submittedName>
        <fullName evidence="1">Uncharacterized protein</fullName>
    </submittedName>
</protein>
<dbReference type="Proteomes" id="UP000298663">
    <property type="component" value="Unassembled WGS sequence"/>
</dbReference>
<evidence type="ECO:0000313" key="2">
    <source>
        <dbReference type="Proteomes" id="UP000298663"/>
    </source>
</evidence>
<dbReference type="AlphaFoldDB" id="A0A4U8UR85"/>
<gene>
    <name evidence="1" type="ORF">L596_003022</name>
</gene>
<reference evidence="1 2" key="1">
    <citation type="journal article" date="2015" name="Genome Biol.">
        <title>Comparative genomics of Steinernema reveals deeply conserved gene regulatory networks.</title>
        <authorList>
            <person name="Dillman A.R."/>
            <person name="Macchietto M."/>
            <person name="Porter C.F."/>
            <person name="Rogers A."/>
            <person name="Williams B."/>
            <person name="Antoshechkin I."/>
            <person name="Lee M.M."/>
            <person name="Goodwin Z."/>
            <person name="Lu X."/>
            <person name="Lewis E.E."/>
            <person name="Goodrich-Blair H."/>
            <person name="Stock S.P."/>
            <person name="Adams B.J."/>
            <person name="Sternberg P.W."/>
            <person name="Mortazavi A."/>
        </authorList>
    </citation>
    <scope>NUCLEOTIDE SEQUENCE [LARGE SCALE GENOMIC DNA]</scope>
    <source>
        <strain evidence="1 2">ALL</strain>
    </source>
</reference>
<sequence>MFWTPSNCVGCYSCPPLILGTTMHFPWEGPLLSVSVLLLSTSVIFSQPMFKELKYEVNNSFAVFPADLELLTTKSTS</sequence>
<keyword evidence="2" id="KW-1185">Reference proteome</keyword>
<comment type="caution">
    <text evidence="1">The sequence shown here is derived from an EMBL/GenBank/DDBJ whole genome shotgun (WGS) entry which is preliminary data.</text>
</comment>
<reference evidence="1 2" key="2">
    <citation type="journal article" date="2019" name="G3 (Bethesda)">
        <title>Hybrid Assembly of the Genome of the Entomopathogenic Nematode Steinernema carpocapsae Identifies the X-Chromosome.</title>
        <authorList>
            <person name="Serra L."/>
            <person name="Macchietto M."/>
            <person name="Macias-Munoz A."/>
            <person name="McGill C.J."/>
            <person name="Rodriguez I.M."/>
            <person name="Rodriguez B."/>
            <person name="Murad R."/>
            <person name="Mortazavi A."/>
        </authorList>
    </citation>
    <scope>NUCLEOTIDE SEQUENCE [LARGE SCALE GENOMIC DNA]</scope>
    <source>
        <strain evidence="1 2">ALL</strain>
    </source>
</reference>
<name>A0A4U8UR85_STECR</name>
<accession>A0A4U8UR85</accession>
<dbReference type="EMBL" id="AZBU02000001">
    <property type="protein sequence ID" value="TMS35666.1"/>
    <property type="molecule type" value="Genomic_DNA"/>
</dbReference>
<proteinExistence type="predicted"/>
<evidence type="ECO:0000313" key="1">
    <source>
        <dbReference type="EMBL" id="TMS35666.1"/>
    </source>
</evidence>